<dbReference type="Gene3D" id="2.60.40.1450">
    <property type="entry name" value="LAG1, DNA binding domain"/>
    <property type="match status" value="1"/>
</dbReference>
<keyword evidence="6" id="KW-0539">Nucleus</keyword>
<dbReference type="AlphaFoldDB" id="A0A9P6ZAV7"/>
<evidence type="ECO:0000256" key="6">
    <source>
        <dbReference type="ARBA" id="ARBA00023242"/>
    </source>
</evidence>
<dbReference type="InterPro" id="IPR036358">
    <property type="entry name" value="BTD_sf"/>
</dbReference>
<dbReference type="Pfam" id="PF09271">
    <property type="entry name" value="LAG1-DNAbind"/>
    <property type="match status" value="1"/>
</dbReference>
<keyword evidence="5" id="KW-0804">Transcription</keyword>
<dbReference type="InterPro" id="IPR037095">
    <property type="entry name" value="RBP-J/Cbf11_DNA-bd_sf"/>
</dbReference>
<reference evidence="9 10" key="1">
    <citation type="journal article" date="2020" name="Microb. Genom.">
        <title>Genetic diversity of clinical and environmental Mucorales isolates obtained from an investigation of mucormycosis cases among solid organ transplant recipients.</title>
        <authorList>
            <person name="Nguyen M.H."/>
            <person name="Kaul D."/>
            <person name="Muto C."/>
            <person name="Cheng S.J."/>
            <person name="Richter R.A."/>
            <person name="Bruno V.M."/>
            <person name="Liu G."/>
            <person name="Beyhan S."/>
            <person name="Sundermann A.J."/>
            <person name="Mounaud S."/>
            <person name="Pasculle A.W."/>
            <person name="Nierman W.C."/>
            <person name="Driscoll E."/>
            <person name="Cumbie R."/>
            <person name="Clancy C.J."/>
            <person name="Dupont C.L."/>
        </authorList>
    </citation>
    <scope>NUCLEOTIDE SEQUENCE [LARGE SCALE GENOMIC DNA]</scope>
    <source>
        <strain evidence="9 10">GL24</strain>
    </source>
</reference>
<feature type="domain" description="Beta-trefoil DNA-binding" evidence="8">
    <location>
        <begin position="284"/>
        <end position="543"/>
    </location>
</feature>
<evidence type="ECO:0000256" key="4">
    <source>
        <dbReference type="ARBA" id="ARBA00023125"/>
    </source>
</evidence>
<evidence type="ECO:0008006" key="11">
    <source>
        <dbReference type="Google" id="ProtNLM"/>
    </source>
</evidence>
<feature type="domain" description="RBP-J/Cbf11/Cbf12 DNA binding" evidence="7">
    <location>
        <begin position="140"/>
        <end position="283"/>
    </location>
</feature>
<evidence type="ECO:0000256" key="3">
    <source>
        <dbReference type="ARBA" id="ARBA00023015"/>
    </source>
</evidence>
<evidence type="ECO:0000256" key="1">
    <source>
        <dbReference type="ARBA" id="ARBA00004123"/>
    </source>
</evidence>
<dbReference type="GO" id="GO:0000978">
    <property type="term" value="F:RNA polymerase II cis-regulatory region sequence-specific DNA binding"/>
    <property type="evidence" value="ECO:0007669"/>
    <property type="project" value="InterPro"/>
</dbReference>
<keyword evidence="4" id="KW-0238">DNA-binding</keyword>
<accession>A0A9P6ZAV7</accession>
<dbReference type="Gene3D" id="2.80.10.50">
    <property type="match status" value="1"/>
</dbReference>
<organism evidence="9 10">
    <name type="scientific">Rhizopus delemar</name>
    <dbReference type="NCBI Taxonomy" id="936053"/>
    <lineage>
        <taxon>Eukaryota</taxon>
        <taxon>Fungi</taxon>
        <taxon>Fungi incertae sedis</taxon>
        <taxon>Mucoromycota</taxon>
        <taxon>Mucoromycotina</taxon>
        <taxon>Mucoromycetes</taxon>
        <taxon>Mucorales</taxon>
        <taxon>Mucorineae</taxon>
        <taxon>Rhizopodaceae</taxon>
        <taxon>Rhizopus</taxon>
    </lineage>
</organism>
<dbReference type="Pfam" id="PF20144">
    <property type="entry name" value="TIG_SUH"/>
    <property type="match status" value="1"/>
</dbReference>
<dbReference type="EMBL" id="JAANIU010000178">
    <property type="protein sequence ID" value="KAG1574396.1"/>
    <property type="molecule type" value="Genomic_DNA"/>
</dbReference>
<comment type="similarity">
    <text evidence="2">Belongs to the Su(H) family.</text>
</comment>
<dbReference type="GO" id="GO:0005634">
    <property type="term" value="C:nucleus"/>
    <property type="evidence" value="ECO:0007669"/>
    <property type="project" value="UniProtKB-SubCell"/>
</dbReference>
<dbReference type="SUPFAM" id="SSF49417">
    <property type="entry name" value="p53-like transcription factors"/>
    <property type="match status" value="1"/>
</dbReference>
<comment type="caution">
    <text evidence="9">The sequence shown here is derived from an EMBL/GenBank/DDBJ whole genome shotgun (WGS) entry which is preliminary data.</text>
</comment>
<comment type="subcellular location">
    <subcellularLocation>
        <location evidence="1">Nucleus</location>
    </subcellularLocation>
</comment>
<dbReference type="InterPro" id="IPR008967">
    <property type="entry name" value="p53-like_TF_DNA-bd_sf"/>
</dbReference>
<evidence type="ECO:0000259" key="7">
    <source>
        <dbReference type="SMART" id="SM01267"/>
    </source>
</evidence>
<dbReference type="SUPFAM" id="SSF81296">
    <property type="entry name" value="E set domains"/>
    <property type="match status" value="1"/>
</dbReference>
<dbReference type="PANTHER" id="PTHR10665">
    <property type="entry name" value="RECOMBINING BINDING PROTEIN SUPPRESSOR OF HAIRLESS"/>
    <property type="match status" value="1"/>
</dbReference>
<dbReference type="Proteomes" id="UP000740926">
    <property type="component" value="Unassembled WGS sequence"/>
</dbReference>
<dbReference type="InterPro" id="IPR038007">
    <property type="entry name" value="RBP-Jkappa_IPT"/>
</dbReference>
<dbReference type="InterPro" id="IPR013783">
    <property type="entry name" value="Ig-like_fold"/>
</dbReference>
<evidence type="ECO:0000259" key="8">
    <source>
        <dbReference type="SMART" id="SM01268"/>
    </source>
</evidence>
<name>A0A9P6ZAV7_9FUNG</name>
<dbReference type="Pfam" id="PF09270">
    <property type="entry name" value="BTD"/>
    <property type="match status" value="1"/>
</dbReference>
<dbReference type="SMART" id="SM01268">
    <property type="entry name" value="BTD"/>
    <property type="match status" value="1"/>
</dbReference>
<dbReference type="InterPro" id="IPR040159">
    <property type="entry name" value="CLS_fam"/>
</dbReference>
<gene>
    <name evidence="9" type="ORF">G6F50_002010</name>
</gene>
<dbReference type="OMA" id="ACTINDE"/>
<dbReference type="InterPro" id="IPR015351">
    <property type="entry name" value="RBP-J/Cbf11/Cbf12_DNA-bd"/>
</dbReference>
<dbReference type="Gene3D" id="2.60.40.10">
    <property type="entry name" value="Immunoglobulins"/>
    <property type="match status" value="1"/>
</dbReference>
<evidence type="ECO:0000256" key="2">
    <source>
        <dbReference type="ARBA" id="ARBA00009704"/>
    </source>
</evidence>
<dbReference type="InterPro" id="IPR015350">
    <property type="entry name" value="Beta-trefoil_DNA-bd_dom"/>
</dbReference>
<protein>
    <recommendedName>
        <fullName evidence="11">LAG1-DNAbind-domain-containing protein</fullName>
    </recommendedName>
</protein>
<sequence length="694" mass="77933">MNDPELLSNDEADLVYSSDSVPSSWSSFNDYQMLNHSETPTSFFSSNLLDTLKQEDDFMHLNTSRTVHPLTIPDNNNHSPTRNIISSPLNNNYDNTSLFHAIFKEDEKDKNLNHTCINQIGEDMKCSVHRYLITKQDERKITILTSKVAQKSYGSEKRFLCPPPYIILSGSNNWWSTQNNPPNVHIQLSGEQPRPYCHIDWYKEGTLINQHLAATYASQGDILVGNCLSKQLHISDTDEKRKSVQAHVSIQLDQSRSLGTFDSKPIKVISKPSKKRQSAKDMELCIHNGSTVALFNRTRSQATSTKYLGISSQTNNQNPNTCFVARTTSWDPFLIWIVDPTRSPNTSPSTLQHAANSQYPPPPAIAVQNPKQPLVLHYNHLIVLQCVSTGLISPVMVIRRADKGSMVMGGNRVNDPPCSTGGEYGDEALGDPVSQLHKVAFQIVQDFSKIRQNKQNHKQSFPLTQWTLPQVSSDVQYLACLNEVIGTHVVTGPRTIVSSFMPKLEQADAQISRKRRLSYQYSSLTSKPSSSRRVNSLNDELLSSDTGHCRQRLNGDCWAEDVSDVSIWAIVSADSATFTFWTSPCSIRSVTAPITPFPTIMNIKKISNQSLTIFTLILSGENFKHDVTVWFGDIQSPTTRFESDKLISCIVPDYKELQNSPVIQVNSSTSERQLPLLLVRTDGVIYNPRLFYSF</sequence>
<dbReference type="GO" id="GO:0001228">
    <property type="term" value="F:DNA-binding transcription activator activity, RNA polymerase II-specific"/>
    <property type="evidence" value="ECO:0007669"/>
    <property type="project" value="InterPro"/>
</dbReference>
<dbReference type="FunFam" id="2.60.40.1450:FF:000003">
    <property type="entry name" value="Related to J kappa-recombination signal binding protein"/>
    <property type="match status" value="1"/>
</dbReference>
<dbReference type="SMART" id="SM01267">
    <property type="entry name" value="LAG1_DNAbind"/>
    <property type="match status" value="1"/>
</dbReference>
<keyword evidence="3" id="KW-0805">Transcription regulation</keyword>
<dbReference type="InterPro" id="IPR014756">
    <property type="entry name" value="Ig_E-set"/>
</dbReference>
<keyword evidence="10" id="KW-1185">Reference proteome</keyword>
<evidence type="ECO:0000256" key="5">
    <source>
        <dbReference type="ARBA" id="ARBA00023163"/>
    </source>
</evidence>
<proteinExistence type="inferred from homology"/>
<dbReference type="SUPFAM" id="SSF110217">
    <property type="entry name" value="DNA-binding protein LAG-1 (CSL)"/>
    <property type="match status" value="1"/>
</dbReference>
<evidence type="ECO:0000313" key="10">
    <source>
        <dbReference type="Proteomes" id="UP000740926"/>
    </source>
</evidence>
<evidence type="ECO:0000313" key="9">
    <source>
        <dbReference type="EMBL" id="KAG1574396.1"/>
    </source>
</evidence>